<dbReference type="InterPro" id="IPR050736">
    <property type="entry name" value="Sensor_HK_Regulatory"/>
</dbReference>
<dbReference type="EMBL" id="AP017313">
    <property type="protein sequence ID" value="BAU53745.1"/>
    <property type="molecule type" value="Genomic_DNA"/>
</dbReference>
<dbReference type="Pfam" id="PF12862">
    <property type="entry name" value="ANAPC5"/>
    <property type="match status" value="3"/>
</dbReference>
<dbReference type="InterPro" id="IPR026000">
    <property type="entry name" value="Apc5_dom"/>
</dbReference>
<name>A0A0X8X0U6_9SPHI</name>
<organism evidence="7 8">
    <name type="scientific">Mucilaginibacter gotjawali</name>
    <dbReference type="NCBI Taxonomy" id="1550579"/>
    <lineage>
        <taxon>Bacteria</taxon>
        <taxon>Pseudomonadati</taxon>
        <taxon>Bacteroidota</taxon>
        <taxon>Sphingobacteriia</taxon>
        <taxon>Sphingobacteriales</taxon>
        <taxon>Sphingobacteriaceae</taxon>
        <taxon>Mucilaginibacter</taxon>
    </lineage>
</organism>
<dbReference type="KEGG" id="mgot:MgSA37_01915"/>
<dbReference type="PANTHER" id="PTHR43711:SF1">
    <property type="entry name" value="HISTIDINE KINASE 1"/>
    <property type="match status" value="1"/>
</dbReference>
<keyword evidence="5" id="KW-0418">Kinase</keyword>
<sequence length="705" mass="79748">MRYTWYLCLLLIVASLIKCNKPGTGIAVKNQSGISAATVAFEGRLYQQNKPDSLIIVSKNELAAASRQHKKKAMLYFSSWVGVGFQLRQQIDSAIYYCRKAEMLAFETKNEAGLVSNQIKLAGLYYDSGKPDSVNIYKDKMTIEADTMKNIALKNQLIAKLGDVFATTNQPEKALNAYFQTLRYYQEKKDTLGMGLEMMEIAMMYNQLSKFDKAVEYAVKATQYVKSNWNNSIVNYRNLGGYYYSSKQYDQSLGAFEKGISLARQFKDTANLQAIYISVSSTLIVLKEYKKAGDYLTAAFDYYGKKKNEVGFYNTLVQLGSLKSANQQFGAAINYYQQALELALKSGHLDSEANIYYYLADAAGKAGNYQKAYIYELKYDSLKYSMAQTTTAKTITDLEIKYQSDQKEHRIALLKEAGKLKDVELTDEKRKWWFLLAIIGFLSVIAFLLYRSYTEKKTSHKLLEEKNEALNLLNEKLNEANSSKTKLFSILSHDLRAPVNSLFQFLNIQKNHAGKLTEIQAQKHNQRIINSAENLMESMEDLLIWSKSQMNSFSLNLSPISALDLITLTATMYRDFAEERKLTIDINCETDVILTTDVNFLKIVLRNILSNAIKFTPAGGHIKITALPDDDFVRFSITDDGPGLTHEQIENLFEWNSIRSDSSGLGLKLAKEFTIRLNGAIKIDSSLQNGSTFTVLVPIRQNVVS</sequence>
<dbReference type="SUPFAM" id="SSF55874">
    <property type="entry name" value="ATPase domain of HSP90 chaperone/DNA topoisomerase II/histidine kinase"/>
    <property type="match status" value="1"/>
</dbReference>
<evidence type="ECO:0000256" key="1">
    <source>
        <dbReference type="ARBA" id="ARBA00000085"/>
    </source>
</evidence>
<dbReference type="Gene3D" id="1.25.40.10">
    <property type="entry name" value="Tetratricopeptide repeat domain"/>
    <property type="match status" value="2"/>
</dbReference>
<proteinExistence type="predicted"/>
<evidence type="ECO:0000256" key="4">
    <source>
        <dbReference type="ARBA" id="ARBA00022679"/>
    </source>
</evidence>
<evidence type="ECO:0000256" key="6">
    <source>
        <dbReference type="ARBA" id="ARBA00023012"/>
    </source>
</evidence>
<dbReference type="SMART" id="SM00028">
    <property type="entry name" value="TPR"/>
    <property type="match status" value="4"/>
</dbReference>
<dbReference type="Proteomes" id="UP000218263">
    <property type="component" value="Chromosome"/>
</dbReference>
<dbReference type="Gene3D" id="1.10.287.130">
    <property type="match status" value="1"/>
</dbReference>
<comment type="catalytic activity">
    <reaction evidence="1">
        <text>ATP + protein L-histidine = ADP + protein N-phospho-L-histidine.</text>
        <dbReference type="EC" id="2.7.13.3"/>
    </reaction>
</comment>
<dbReference type="SUPFAM" id="SSF48452">
    <property type="entry name" value="TPR-like"/>
    <property type="match status" value="2"/>
</dbReference>
<dbReference type="PROSITE" id="PS50005">
    <property type="entry name" value="TPR"/>
    <property type="match status" value="2"/>
</dbReference>
<dbReference type="SMART" id="SM00388">
    <property type="entry name" value="HisKA"/>
    <property type="match status" value="1"/>
</dbReference>
<dbReference type="PANTHER" id="PTHR43711">
    <property type="entry name" value="TWO-COMPONENT HISTIDINE KINASE"/>
    <property type="match status" value="1"/>
</dbReference>
<evidence type="ECO:0000256" key="3">
    <source>
        <dbReference type="ARBA" id="ARBA00022553"/>
    </source>
</evidence>
<dbReference type="CDD" id="cd00082">
    <property type="entry name" value="HisKA"/>
    <property type="match status" value="1"/>
</dbReference>
<keyword evidence="4 7" id="KW-0808">Transferase</keyword>
<keyword evidence="6" id="KW-0902">Two-component regulatory system</keyword>
<dbReference type="Pfam" id="PF02518">
    <property type="entry name" value="HATPase_c"/>
    <property type="match status" value="1"/>
</dbReference>
<dbReference type="InterPro" id="IPR003661">
    <property type="entry name" value="HisK_dim/P_dom"/>
</dbReference>
<keyword evidence="3" id="KW-0597">Phosphoprotein</keyword>
<dbReference type="AlphaFoldDB" id="A0A0X8X0U6"/>
<evidence type="ECO:0000256" key="2">
    <source>
        <dbReference type="ARBA" id="ARBA00012438"/>
    </source>
</evidence>
<evidence type="ECO:0000256" key="5">
    <source>
        <dbReference type="ARBA" id="ARBA00022777"/>
    </source>
</evidence>
<dbReference type="SUPFAM" id="SSF47384">
    <property type="entry name" value="Homodimeric domain of signal transducing histidine kinase"/>
    <property type="match status" value="1"/>
</dbReference>
<dbReference type="EC" id="2.7.13.3" evidence="2"/>
<reference evidence="7 8" key="1">
    <citation type="submission" date="2015-12" db="EMBL/GenBank/DDBJ databases">
        <title>Genome sequence of Mucilaginibacter gotjawali.</title>
        <authorList>
            <person name="Lee J.S."/>
            <person name="Lee K.C."/>
            <person name="Kim K.K."/>
            <person name="Lee B.W."/>
        </authorList>
    </citation>
    <scope>NUCLEOTIDE SEQUENCE [LARGE SCALE GENOMIC DNA]</scope>
    <source>
        <strain evidence="7 8">SA3-7</strain>
    </source>
</reference>
<keyword evidence="8" id="KW-1185">Reference proteome</keyword>
<dbReference type="InterPro" id="IPR019734">
    <property type="entry name" value="TPR_rpt"/>
</dbReference>
<dbReference type="CDD" id="cd00075">
    <property type="entry name" value="HATPase"/>
    <property type="match status" value="1"/>
</dbReference>
<dbReference type="PROSITE" id="PS50109">
    <property type="entry name" value="HIS_KIN"/>
    <property type="match status" value="1"/>
</dbReference>
<protein>
    <recommendedName>
        <fullName evidence="2">histidine kinase</fullName>
        <ecNumber evidence="2">2.7.13.3</ecNumber>
    </recommendedName>
</protein>
<dbReference type="GO" id="GO:0000155">
    <property type="term" value="F:phosphorelay sensor kinase activity"/>
    <property type="evidence" value="ECO:0007669"/>
    <property type="project" value="InterPro"/>
</dbReference>
<accession>A0A0X8X0U6</accession>
<gene>
    <name evidence="7" type="primary">pleC_2</name>
    <name evidence="7" type="ORF">MgSA37_01915</name>
</gene>
<dbReference type="RefSeq" id="WP_096351429.1">
    <property type="nucleotide sequence ID" value="NZ_AP017313.1"/>
</dbReference>
<dbReference type="SMART" id="SM00387">
    <property type="entry name" value="HATPase_c"/>
    <property type="match status" value="1"/>
</dbReference>
<evidence type="ECO:0000313" key="8">
    <source>
        <dbReference type="Proteomes" id="UP000218263"/>
    </source>
</evidence>
<dbReference type="InterPro" id="IPR004358">
    <property type="entry name" value="Sig_transdc_His_kin-like_C"/>
</dbReference>
<dbReference type="InterPro" id="IPR036097">
    <property type="entry name" value="HisK_dim/P_sf"/>
</dbReference>
<dbReference type="InterPro" id="IPR003594">
    <property type="entry name" value="HATPase_dom"/>
</dbReference>
<evidence type="ECO:0000313" key="7">
    <source>
        <dbReference type="EMBL" id="BAU53745.1"/>
    </source>
</evidence>
<dbReference type="PRINTS" id="PR00344">
    <property type="entry name" value="BCTRLSENSOR"/>
</dbReference>
<dbReference type="InterPro" id="IPR011990">
    <property type="entry name" value="TPR-like_helical_dom_sf"/>
</dbReference>
<dbReference type="Gene3D" id="3.30.565.10">
    <property type="entry name" value="Histidine kinase-like ATPase, C-terminal domain"/>
    <property type="match status" value="1"/>
</dbReference>
<dbReference type="OrthoDB" id="1269247at2"/>
<dbReference type="InterPro" id="IPR005467">
    <property type="entry name" value="His_kinase_dom"/>
</dbReference>
<dbReference type="InterPro" id="IPR036890">
    <property type="entry name" value="HATPase_C_sf"/>
</dbReference>